<dbReference type="Proteomes" id="UP000268684">
    <property type="component" value="Chromosome I"/>
</dbReference>
<dbReference type="Pfam" id="PF22479">
    <property type="entry name" value="Pam3_gp18"/>
    <property type="match status" value="1"/>
</dbReference>
<organism evidence="2 3">
    <name type="scientific">Burkholderia stabilis</name>
    <dbReference type="NCBI Taxonomy" id="95485"/>
    <lineage>
        <taxon>Bacteria</taxon>
        <taxon>Pseudomonadati</taxon>
        <taxon>Pseudomonadota</taxon>
        <taxon>Betaproteobacteria</taxon>
        <taxon>Burkholderiales</taxon>
        <taxon>Burkholderiaceae</taxon>
        <taxon>Burkholderia</taxon>
        <taxon>Burkholderia cepacia complex</taxon>
    </lineage>
</organism>
<dbReference type="RefSeq" id="WP_122166147.1">
    <property type="nucleotide sequence ID" value="NZ_LR025742.1"/>
</dbReference>
<evidence type="ECO:0000259" key="1">
    <source>
        <dbReference type="Pfam" id="PF22479"/>
    </source>
</evidence>
<dbReference type="InterPro" id="IPR054252">
    <property type="entry name" value="Pam3_gp18"/>
</dbReference>
<dbReference type="AlphaFoldDB" id="A0AAJ5N7C3"/>
<reference evidence="2 3" key="1">
    <citation type="submission" date="2017-11" db="EMBL/GenBank/DDBJ databases">
        <authorList>
            <person name="Seth-Smith MB H."/>
        </authorList>
    </citation>
    <scope>NUCLEOTIDE SEQUENCE [LARGE SCALE GENOMIC DNA]</scope>
    <source>
        <strain evidence="2">E</strain>
    </source>
</reference>
<sequence length="100" mass="10960">MLNIPLTANPAQKLSVLLAGQNCQISVYQKTTGLYLDLSVNNAPIKSGIICRDRVLLVRHAYLGFVGDLTFFDTQGVDDPEYSGLGTRWQLVYLEAGDLA</sequence>
<name>A0AAJ5N7C3_9BURK</name>
<dbReference type="GeneID" id="71053222"/>
<evidence type="ECO:0000313" key="3">
    <source>
        <dbReference type="Proteomes" id="UP000268684"/>
    </source>
</evidence>
<dbReference type="EMBL" id="LR025742">
    <property type="protein sequence ID" value="VBB10623.1"/>
    <property type="molecule type" value="Genomic_DNA"/>
</dbReference>
<protein>
    <recommendedName>
        <fullName evidence="1">Cyanophage baseplate Pam3 plug gp18 domain-containing protein</fullName>
    </recommendedName>
</protein>
<proteinExistence type="predicted"/>
<accession>A0AAJ5N7C3</accession>
<feature type="domain" description="Cyanophage baseplate Pam3 plug gp18" evidence="1">
    <location>
        <begin position="1"/>
        <end position="95"/>
    </location>
</feature>
<evidence type="ECO:0000313" key="2">
    <source>
        <dbReference type="EMBL" id="VBB10623.1"/>
    </source>
</evidence>
<gene>
    <name evidence="2" type="ORF">BSTAB16_0730</name>
</gene>
<keyword evidence="3" id="KW-1185">Reference proteome</keyword>